<dbReference type="InterPro" id="IPR036291">
    <property type="entry name" value="NAD(P)-bd_dom_sf"/>
</dbReference>
<gene>
    <name evidence="3" type="ORF">SLS53_002297</name>
</gene>
<dbReference type="CDD" id="cd05233">
    <property type="entry name" value="SDR_c"/>
    <property type="match status" value="1"/>
</dbReference>
<reference evidence="3 4" key="1">
    <citation type="journal article" date="2023" name="PLoS ONE">
        <title>Cytospora paraplurivora sp. nov. isolated from orchards with fruit tree decline syndrome in Ontario, Canada.</title>
        <authorList>
            <person name="Ilyukhin E."/>
            <person name="Nguyen H.D.T."/>
            <person name="Castle A.J."/>
            <person name="Ellouze W."/>
        </authorList>
    </citation>
    <scope>NUCLEOTIDE SEQUENCE [LARGE SCALE GENOMIC DNA]</scope>
    <source>
        <strain evidence="3 4">FDS-564</strain>
    </source>
</reference>
<dbReference type="AlphaFoldDB" id="A0AAN9UER1"/>
<dbReference type="Gene3D" id="3.40.50.720">
    <property type="entry name" value="NAD(P)-binding Rossmann-like Domain"/>
    <property type="match status" value="1"/>
</dbReference>
<sequence>MSTAAAPRVAVIFGAGSNVGAALAVRFRSAGYRVATVSRSGETTSPDDKGEKPFHIKADLSDPSAAVGVLDKVKQSGWPFPSVIIWNAASLTPPDSSDPQNPFSIPGDGFDRDLRLQVKSPFLVAGEAVKAWRDDSAAQSGRKGTFIATGNATPRRIFAPLLTTLGVGKSALNYWVGTADGALKEQGIREALFVSTSFFFADERSPEGGPVSKPNGDSHAKFYLNLAEGKEDLPYYVTFRNGKYERID</sequence>
<protein>
    <submittedName>
        <fullName evidence="3">Uncharacterized protein</fullName>
    </submittedName>
</protein>
<keyword evidence="2" id="KW-0560">Oxidoreductase</keyword>
<dbReference type="PANTHER" id="PTHR43669">
    <property type="entry name" value="5-KETO-D-GLUCONATE 5-REDUCTASE"/>
    <property type="match status" value="1"/>
</dbReference>
<evidence type="ECO:0000313" key="3">
    <source>
        <dbReference type="EMBL" id="KAK7746338.1"/>
    </source>
</evidence>
<dbReference type="SUPFAM" id="SSF51735">
    <property type="entry name" value="NAD(P)-binding Rossmann-fold domains"/>
    <property type="match status" value="1"/>
</dbReference>
<evidence type="ECO:0000256" key="1">
    <source>
        <dbReference type="ARBA" id="ARBA00006484"/>
    </source>
</evidence>
<dbReference type="PANTHER" id="PTHR43669:SF4">
    <property type="entry name" value="SHORT-CHAIN DEHYDROGENASE"/>
    <property type="match status" value="1"/>
</dbReference>
<keyword evidence="4" id="KW-1185">Reference proteome</keyword>
<comment type="caution">
    <text evidence="3">The sequence shown here is derived from an EMBL/GenBank/DDBJ whole genome shotgun (WGS) entry which is preliminary data.</text>
</comment>
<proteinExistence type="inferred from homology"/>
<name>A0AAN9UER1_9PEZI</name>
<evidence type="ECO:0000256" key="2">
    <source>
        <dbReference type="ARBA" id="ARBA00023002"/>
    </source>
</evidence>
<dbReference type="GO" id="GO:0016491">
    <property type="term" value="F:oxidoreductase activity"/>
    <property type="evidence" value="ECO:0007669"/>
    <property type="project" value="UniProtKB-KW"/>
</dbReference>
<dbReference type="EMBL" id="JAJSPL020000006">
    <property type="protein sequence ID" value="KAK7746338.1"/>
    <property type="molecule type" value="Genomic_DNA"/>
</dbReference>
<evidence type="ECO:0000313" key="4">
    <source>
        <dbReference type="Proteomes" id="UP001320245"/>
    </source>
</evidence>
<organism evidence="3 4">
    <name type="scientific">Cytospora paraplurivora</name>
    <dbReference type="NCBI Taxonomy" id="2898453"/>
    <lineage>
        <taxon>Eukaryota</taxon>
        <taxon>Fungi</taxon>
        <taxon>Dikarya</taxon>
        <taxon>Ascomycota</taxon>
        <taxon>Pezizomycotina</taxon>
        <taxon>Sordariomycetes</taxon>
        <taxon>Sordariomycetidae</taxon>
        <taxon>Diaporthales</taxon>
        <taxon>Cytosporaceae</taxon>
        <taxon>Cytospora</taxon>
    </lineage>
</organism>
<dbReference type="Proteomes" id="UP001320245">
    <property type="component" value="Unassembled WGS sequence"/>
</dbReference>
<accession>A0AAN9UER1</accession>
<comment type="similarity">
    <text evidence="1">Belongs to the short-chain dehydrogenases/reductases (SDR) family.</text>
</comment>